<name>A0A5J4YQA7_PORPP</name>
<proteinExistence type="predicted"/>
<dbReference type="SUPFAM" id="SSF75471">
    <property type="entry name" value="YhbY-like"/>
    <property type="match status" value="1"/>
</dbReference>
<keyword evidence="1 2" id="KW-0694">RNA-binding</keyword>
<evidence type="ECO:0000259" key="4">
    <source>
        <dbReference type="PROSITE" id="PS51295"/>
    </source>
</evidence>
<sequence length="181" mass="19580">MQQGAMGVLLFVGGSHVFGRHEGRVLRRCRVPVRMQNDEGSHGEGSGPVPSGTLSSKQMAYLRSVAGMWEQSGKMSRMRIVPERMKDAAVLQELRGRMAAHELVKVKFDVEKRKQAIALADELAAALGAHVAHVVGHSALFVLQKEQGSVLDLETCSGHQLPAPVRGKRKNKAKNAAKPTG</sequence>
<dbReference type="InterPro" id="IPR001890">
    <property type="entry name" value="RNA-binding_CRM"/>
</dbReference>
<protein>
    <recommendedName>
        <fullName evidence="4">CRM domain-containing protein</fullName>
    </recommendedName>
</protein>
<dbReference type="AlphaFoldDB" id="A0A5J4YQA7"/>
<feature type="region of interest" description="Disordered" evidence="3">
    <location>
        <begin position="159"/>
        <end position="181"/>
    </location>
</feature>
<evidence type="ECO:0000256" key="2">
    <source>
        <dbReference type="PROSITE-ProRule" id="PRU00626"/>
    </source>
</evidence>
<dbReference type="Proteomes" id="UP000324585">
    <property type="component" value="Unassembled WGS sequence"/>
</dbReference>
<feature type="domain" description="CRM" evidence="4">
    <location>
        <begin position="52"/>
        <end position="154"/>
    </location>
</feature>
<dbReference type="PROSITE" id="PS51295">
    <property type="entry name" value="CRM"/>
    <property type="match status" value="1"/>
</dbReference>
<feature type="compositionally biased region" description="Basic residues" evidence="3">
    <location>
        <begin position="166"/>
        <end position="175"/>
    </location>
</feature>
<keyword evidence="6" id="KW-1185">Reference proteome</keyword>
<evidence type="ECO:0000313" key="5">
    <source>
        <dbReference type="EMBL" id="KAA8492874.1"/>
    </source>
</evidence>
<dbReference type="SMART" id="SM01103">
    <property type="entry name" value="CRS1_YhbY"/>
    <property type="match status" value="1"/>
</dbReference>
<gene>
    <name evidence="5" type="ORF">FVE85_9146</name>
</gene>
<evidence type="ECO:0000313" key="6">
    <source>
        <dbReference type="Proteomes" id="UP000324585"/>
    </source>
</evidence>
<evidence type="ECO:0000256" key="3">
    <source>
        <dbReference type="SAM" id="MobiDB-lite"/>
    </source>
</evidence>
<dbReference type="InterPro" id="IPR035920">
    <property type="entry name" value="YhbY-like_sf"/>
</dbReference>
<reference evidence="6" key="1">
    <citation type="journal article" date="2019" name="Nat. Commun.">
        <title>Expansion of phycobilisome linker gene families in mesophilic red algae.</title>
        <authorList>
            <person name="Lee J."/>
            <person name="Kim D."/>
            <person name="Bhattacharya D."/>
            <person name="Yoon H.S."/>
        </authorList>
    </citation>
    <scope>NUCLEOTIDE SEQUENCE [LARGE SCALE GENOMIC DNA]</scope>
    <source>
        <strain evidence="6">CCMP 1328</strain>
    </source>
</reference>
<accession>A0A5J4YQA7</accession>
<dbReference type="Pfam" id="PF01985">
    <property type="entry name" value="CRS1_YhbY"/>
    <property type="match status" value="1"/>
</dbReference>
<dbReference type="EMBL" id="VRMN01000008">
    <property type="protein sequence ID" value="KAA8492874.1"/>
    <property type="molecule type" value="Genomic_DNA"/>
</dbReference>
<organism evidence="5 6">
    <name type="scientific">Porphyridium purpureum</name>
    <name type="common">Red alga</name>
    <name type="synonym">Porphyridium cruentum</name>
    <dbReference type="NCBI Taxonomy" id="35688"/>
    <lineage>
        <taxon>Eukaryota</taxon>
        <taxon>Rhodophyta</taxon>
        <taxon>Bangiophyceae</taxon>
        <taxon>Porphyridiales</taxon>
        <taxon>Porphyridiaceae</taxon>
        <taxon>Porphyridium</taxon>
    </lineage>
</organism>
<evidence type="ECO:0000256" key="1">
    <source>
        <dbReference type="ARBA" id="ARBA00022884"/>
    </source>
</evidence>
<comment type="caution">
    <text evidence="5">The sequence shown here is derived from an EMBL/GenBank/DDBJ whole genome shotgun (WGS) entry which is preliminary data.</text>
</comment>
<dbReference type="Gene3D" id="3.30.110.60">
    <property type="entry name" value="YhbY-like"/>
    <property type="match status" value="1"/>
</dbReference>
<dbReference type="GO" id="GO:0003723">
    <property type="term" value="F:RNA binding"/>
    <property type="evidence" value="ECO:0007669"/>
    <property type="project" value="UniProtKB-UniRule"/>
</dbReference>